<dbReference type="GO" id="GO:0005829">
    <property type="term" value="C:cytosol"/>
    <property type="evidence" value="ECO:0007669"/>
    <property type="project" value="TreeGrafter"/>
</dbReference>
<dbReference type="GO" id="GO:0005634">
    <property type="term" value="C:nucleus"/>
    <property type="evidence" value="ECO:0007669"/>
    <property type="project" value="TreeGrafter"/>
</dbReference>
<dbReference type="Proteomes" id="UP000265618">
    <property type="component" value="Unassembled WGS sequence"/>
</dbReference>
<dbReference type="InterPro" id="IPR028889">
    <property type="entry name" value="USP"/>
</dbReference>
<evidence type="ECO:0000313" key="2">
    <source>
        <dbReference type="EMBL" id="GIQ86628.1"/>
    </source>
</evidence>
<dbReference type="PANTHER" id="PTHR24006">
    <property type="entry name" value="UBIQUITIN CARBOXYL-TERMINAL HYDROLASE"/>
    <property type="match status" value="1"/>
</dbReference>
<name>A0A9K3D043_9EUKA</name>
<evidence type="ECO:0000259" key="1">
    <source>
        <dbReference type="PROSITE" id="PS50235"/>
    </source>
</evidence>
<dbReference type="InterPro" id="IPR050164">
    <property type="entry name" value="Peptidase_C19"/>
</dbReference>
<keyword evidence="3" id="KW-1185">Reference proteome</keyword>
<reference evidence="2 3" key="1">
    <citation type="journal article" date="2018" name="PLoS ONE">
        <title>The draft genome of Kipferlia bialata reveals reductive genome evolution in fornicate parasites.</title>
        <authorList>
            <person name="Tanifuji G."/>
            <person name="Takabayashi S."/>
            <person name="Kume K."/>
            <person name="Takagi M."/>
            <person name="Nakayama T."/>
            <person name="Kamikawa R."/>
            <person name="Inagaki Y."/>
            <person name="Hashimoto T."/>
        </authorList>
    </citation>
    <scope>NUCLEOTIDE SEQUENCE [LARGE SCALE GENOMIC DNA]</scope>
    <source>
        <strain evidence="2">NY0173</strain>
    </source>
</reference>
<dbReference type="GO" id="GO:0004843">
    <property type="term" value="F:cysteine-type deubiquitinase activity"/>
    <property type="evidence" value="ECO:0007669"/>
    <property type="project" value="InterPro"/>
</dbReference>
<dbReference type="PROSITE" id="PS00973">
    <property type="entry name" value="USP_2"/>
    <property type="match status" value="1"/>
</dbReference>
<dbReference type="GO" id="GO:0016579">
    <property type="term" value="P:protein deubiquitination"/>
    <property type="evidence" value="ECO:0007669"/>
    <property type="project" value="InterPro"/>
</dbReference>
<dbReference type="Pfam" id="PF00443">
    <property type="entry name" value="UCH"/>
    <property type="match status" value="1"/>
</dbReference>
<dbReference type="PROSITE" id="PS50235">
    <property type="entry name" value="USP_3"/>
    <property type="match status" value="1"/>
</dbReference>
<accession>A0A9K3D043</accession>
<dbReference type="InterPro" id="IPR001394">
    <property type="entry name" value="Peptidase_C19_UCH"/>
</dbReference>
<feature type="domain" description="USP" evidence="1">
    <location>
        <begin position="1"/>
        <end position="91"/>
    </location>
</feature>
<comment type="caution">
    <text evidence="2">The sequence shown here is derived from an EMBL/GenBank/DDBJ whole genome shotgun (WGS) entry which is preliminary data.</text>
</comment>
<dbReference type="Gene3D" id="3.90.70.10">
    <property type="entry name" value="Cysteine proteinases"/>
    <property type="match status" value="1"/>
</dbReference>
<sequence length="1308" mass="140455">FPDSIDMAEYMADPSSAPPGSCEYTLQGVVVHAGVAGSGHYYAYTRVPGQDSYFELNDSTVRRVPKGVMTGQAYGKGQAGTSAYILLYSRQWQGETVPSAQLDFEQERLLSCQASQMLNYRHIKWMAERVVTSANGGTRIKWVGRWKHKVEAEIKRHYTLNHQHGYQYECNNPLFVNAVLEAADGLWSELSLHREGPLSAAEALTTIAYVRLMASVSVAIDMSHHDHVRDLVMLAVTTYMAIQLLTGYAGADAYSHALDQQDLDRLWLGCVRGPSALSRGLCRMLLMAGMGPMGVDAQRVAEGGTVDKAVTQAVAHSILATLPTAVERCYAHIWDTFWGGVQEVAQYPGMADELVRQGMVWKVLDLQDAAVPRYADSVPEAQRPITRAECLGVDIGPRLYSRYDVSKEHFDRGLVLQSVVRVLSTTTPDLAQGDVSPIEGAHLDATSVLLSDPTSLNALLKLGTPDVATIVLQGRFDRPFLSEAVSVDADIESGPVPDLPPTSAVSCPTPSQAMVSIYDTSATDLVRLVHARDKAGILNWCAKVDSLGGMCRETRYSPSRQGLVRTIQAVVSSLLTPAPPGASVESTLHPLSHASVMAPVYLCLAKHCLTLGVCDECNPDSPLMADLLTRLVCCHSQRVRASASVLILASIVGVVPAPDAVYSVLETRDTANVAEVLGVHLGEESALRFDATMYRLFYASESPSDGTVDPVCVSHVQAVHQYTQSQSLLGGGLMGNASNVASAPKAPDFSVFAWLLDVLCKVQHERVDICLGSIVPGLVECMSRCEDSRQGSADMDALSDTYLAMLGGVMQQVVDREVVVEPSHCTQIMCMYQRMLVKCLETLPTLCGSRQVLDVCALSALARVVSLLLQHMPDPLACVHGMDWTSGMVTVTPSNPSHCMLVVQAVTDYGIHLDLSDVHVLGEVSRGLAHAEQTASIPPSDTPMPPDTPVDTVSVSVSGDRLAVQGVDMQSLVETCGSVPDACLPALCCALQPLFVHLSNTPPALMALVSQAPASLQGVSALGKRVIDTLGVFAKDICQRDMDTTLRTQPLAPSYTSALLYISCFVDAAMALYPNCVEEGHPEHQATLKALIPKCGVWAGGLIALCMRQPHSNDVLCTAAASAAVSLCSHRGNTYKKLAQTLATAPFVSAGPDLVLPTPPRAHSAQGAYLPMLTCLNVGIRRVGANLAGQVSPDRAIALVDHIRLLGTACCKASIVCLDDAGIHLDYQLEGLAAHYREVGEAILEQAAGLQRLRYDPALEQVPMRPEGIVSVQLQQEVRHSISRAKATCGDDLLGVSYFEGEEVVDLD</sequence>
<evidence type="ECO:0000313" key="3">
    <source>
        <dbReference type="Proteomes" id="UP000265618"/>
    </source>
</evidence>
<protein>
    <recommendedName>
        <fullName evidence="1">USP domain-containing protein</fullName>
    </recommendedName>
</protein>
<dbReference type="SUPFAM" id="SSF54001">
    <property type="entry name" value="Cysteine proteinases"/>
    <property type="match status" value="1"/>
</dbReference>
<dbReference type="EMBL" id="BDIP01002660">
    <property type="protein sequence ID" value="GIQ86628.1"/>
    <property type="molecule type" value="Genomic_DNA"/>
</dbReference>
<organism evidence="2 3">
    <name type="scientific">Kipferlia bialata</name>
    <dbReference type="NCBI Taxonomy" id="797122"/>
    <lineage>
        <taxon>Eukaryota</taxon>
        <taxon>Metamonada</taxon>
        <taxon>Carpediemonas-like organisms</taxon>
        <taxon>Kipferlia</taxon>
    </lineage>
</organism>
<gene>
    <name evidence="2" type="ORF">KIPB_008515</name>
</gene>
<dbReference type="InterPro" id="IPR038765">
    <property type="entry name" value="Papain-like_cys_pep_sf"/>
</dbReference>
<proteinExistence type="predicted"/>
<dbReference type="CDD" id="cd02257">
    <property type="entry name" value="Peptidase_C19"/>
    <property type="match status" value="1"/>
</dbReference>
<feature type="non-terminal residue" evidence="2">
    <location>
        <position position="1"/>
    </location>
</feature>
<dbReference type="InterPro" id="IPR018200">
    <property type="entry name" value="USP_CS"/>
</dbReference>